<dbReference type="SUPFAM" id="SSF53254">
    <property type="entry name" value="Phosphoglycerate mutase-like"/>
    <property type="match status" value="1"/>
</dbReference>
<name>A0ABY2J6B5_9MICO</name>
<accession>A0ABY2J6B5</accession>
<comment type="caution">
    <text evidence="1">The sequence shown here is derived from an EMBL/GenBank/DDBJ whole genome shotgun (WGS) entry which is preliminary data.</text>
</comment>
<protein>
    <recommendedName>
        <fullName evidence="3">Histidine phosphatase family protein</fullName>
    </recommendedName>
</protein>
<dbReference type="EMBL" id="SOGO01000038">
    <property type="protein sequence ID" value="TFC99912.1"/>
    <property type="molecule type" value="Genomic_DNA"/>
</dbReference>
<dbReference type="Gene3D" id="3.40.50.1240">
    <property type="entry name" value="Phosphoglycerate mutase-like"/>
    <property type="match status" value="1"/>
</dbReference>
<dbReference type="InterPro" id="IPR029033">
    <property type="entry name" value="His_PPase_superfam"/>
</dbReference>
<sequence length="138" mass="15015">MLTGDPLTEYPTPDNPSGRLLLLRHGETEWSRDGKHTGLTDVPPLLEERILAAVPEVGRRGCRPGRAWPLPAHPHGRVRANGPAIRVSDNLGCWIGVGVGVGVELLPRAARNFVLELRTRASRGALRVLRTRSLTGGR</sequence>
<proteinExistence type="predicted"/>
<gene>
    <name evidence="1" type="ORF">E3T25_14050</name>
</gene>
<organism evidence="1 2">
    <name type="scientific">Cryobacterium sandaracinum</name>
    <dbReference type="NCBI Taxonomy" id="1259247"/>
    <lineage>
        <taxon>Bacteria</taxon>
        <taxon>Bacillati</taxon>
        <taxon>Actinomycetota</taxon>
        <taxon>Actinomycetes</taxon>
        <taxon>Micrococcales</taxon>
        <taxon>Microbacteriaceae</taxon>
        <taxon>Cryobacterium</taxon>
    </lineage>
</organism>
<evidence type="ECO:0000313" key="1">
    <source>
        <dbReference type="EMBL" id="TFC99912.1"/>
    </source>
</evidence>
<dbReference type="Proteomes" id="UP000297851">
    <property type="component" value="Unassembled WGS sequence"/>
</dbReference>
<dbReference type="InterPro" id="IPR013078">
    <property type="entry name" value="His_Pase_superF_clade-1"/>
</dbReference>
<reference evidence="1 2" key="1">
    <citation type="submission" date="2019-03" db="EMBL/GenBank/DDBJ databases">
        <title>Genomics of glacier-inhabiting Cryobacterium strains.</title>
        <authorList>
            <person name="Liu Q."/>
            <person name="Xin Y.-H."/>
        </authorList>
    </citation>
    <scope>NUCLEOTIDE SEQUENCE [LARGE SCALE GENOMIC DNA]</scope>
    <source>
        <strain evidence="1 2">TMT2-16</strain>
    </source>
</reference>
<dbReference type="Pfam" id="PF00300">
    <property type="entry name" value="His_Phos_1"/>
    <property type="match status" value="1"/>
</dbReference>
<evidence type="ECO:0008006" key="3">
    <source>
        <dbReference type="Google" id="ProtNLM"/>
    </source>
</evidence>
<evidence type="ECO:0000313" key="2">
    <source>
        <dbReference type="Proteomes" id="UP000297851"/>
    </source>
</evidence>
<keyword evidence="2" id="KW-1185">Reference proteome</keyword>